<dbReference type="Gene3D" id="3.40.710.10">
    <property type="entry name" value="DD-peptidase/beta-lactamase superfamily"/>
    <property type="match status" value="1"/>
</dbReference>
<name>A0A365Y037_9BACT</name>
<dbReference type="InterPro" id="IPR012338">
    <property type="entry name" value="Beta-lactam/transpept-like"/>
</dbReference>
<protein>
    <submittedName>
        <fullName evidence="2">Serine hydrolase</fullName>
    </submittedName>
</protein>
<dbReference type="AlphaFoldDB" id="A0A365Y037"/>
<dbReference type="OrthoDB" id="1522765at2"/>
<dbReference type="PANTHER" id="PTHR43283">
    <property type="entry name" value="BETA-LACTAMASE-RELATED"/>
    <property type="match status" value="1"/>
</dbReference>
<dbReference type="GO" id="GO:0016787">
    <property type="term" value="F:hydrolase activity"/>
    <property type="evidence" value="ECO:0007669"/>
    <property type="project" value="UniProtKB-KW"/>
</dbReference>
<dbReference type="Pfam" id="PF00144">
    <property type="entry name" value="Beta-lactamase"/>
    <property type="match status" value="1"/>
</dbReference>
<evidence type="ECO:0000313" key="3">
    <source>
        <dbReference type="Proteomes" id="UP000253410"/>
    </source>
</evidence>
<accession>A0A365Y037</accession>
<organism evidence="2 3">
    <name type="scientific">Chitinophaga flava</name>
    <dbReference type="NCBI Taxonomy" id="2259036"/>
    <lineage>
        <taxon>Bacteria</taxon>
        <taxon>Pseudomonadati</taxon>
        <taxon>Bacteroidota</taxon>
        <taxon>Chitinophagia</taxon>
        <taxon>Chitinophagales</taxon>
        <taxon>Chitinophagaceae</taxon>
        <taxon>Chitinophaga</taxon>
    </lineage>
</organism>
<dbReference type="InterPro" id="IPR001466">
    <property type="entry name" value="Beta-lactam-related"/>
</dbReference>
<feature type="domain" description="Beta-lactamase-related" evidence="1">
    <location>
        <begin position="5"/>
        <end position="356"/>
    </location>
</feature>
<proteinExistence type="predicted"/>
<sequence>MKSQIDQVIEKAIEKKTIVGTEVIVAKEGRLVYHRAEGLADREKNLPMKENSIFRLASITKPIVSTVVMKFVEDGKITLQDVVSTYLPDFKPKTKTGSTPEITIHQLLTHTAGLSYSSLEPIGGIYDQLKISDGIDQPGLSIEENLSRLVKAPLGFEPGTNWAYSLAIDILGNILEIVSGKSLPELVSAFITTPLQMHDTSFRVMDIERLVTPYADGTPEPVKMFDGIEVPFQGGVTRFAPSRVFNEKSYPSGGSGLTGTASDLLKFFEAIRKGGAPLLHEDTVKTMMTDKTGTRDDIQGPGWGFGYGWAILQDRTASQTPQANGTIQWGGAYGNHWFIDPVNELTVISLTNTSFEGMAGAFPANITRAAYE</sequence>
<evidence type="ECO:0000313" key="2">
    <source>
        <dbReference type="EMBL" id="RBL91969.1"/>
    </source>
</evidence>
<keyword evidence="2" id="KW-0378">Hydrolase</keyword>
<keyword evidence="3" id="KW-1185">Reference proteome</keyword>
<dbReference type="RefSeq" id="WP_113614573.1">
    <property type="nucleotide sequence ID" value="NZ_QFFJ01000001.1"/>
</dbReference>
<gene>
    <name evidence="2" type="ORF">DF182_05055</name>
</gene>
<dbReference type="EMBL" id="QFFJ01000001">
    <property type="protein sequence ID" value="RBL91969.1"/>
    <property type="molecule type" value="Genomic_DNA"/>
</dbReference>
<comment type="caution">
    <text evidence="2">The sequence shown here is derived from an EMBL/GenBank/DDBJ whole genome shotgun (WGS) entry which is preliminary data.</text>
</comment>
<dbReference type="SUPFAM" id="SSF56601">
    <property type="entry name" value="beta-lactamase/transpeptidase-like"/>
    <property type="match status" value="1"/>
</dbReference>
<dbReference type="InterPro" id="IPR050789">
    <property type="entry name" value="Diverse_Enzym_Activities"/>
</dbReference>
<dbReference type="Proteomes" id="UP000253410">
    <property type="component" value="Unassembled WGS sequence"/>
</dbReference>
<evidence type="ECO:0000259" key="1">
    <source>
        <dbReference type="Pfam" id="PF00144"/>
    </source>
</evidence>
<reference evidence="2 3" key="1">
    <citation type="submission" date="2018-05" db="EMBL/GenBank/DDBJ databases">
        <title>Chitinophaga sp. K3CV102501T nov., isolated from isolated from a monsoon evergreen broad-leaved forest soil.</title>
        <authorList>
            <person name="Lv Y."/>
        </authorList>
    </citation>
    <scope>NUCLEOTIDE SEQUENCE [LARGE SCALE GENOMIC DNA]</scope>
    <source>
        <strain evidence="2 3">GDMCC 1.1325</strain>
    </source>
</reference>
<dbReference type="PANTHER" id="PTHR43283:SF3">
    <property type="entry name" value="BETA-LACTAMASE FAMILY PROTEIN (AFU_ORTHOLOGUE AFUA_5G07500)"/>
    <property type="match status" value="1"/>
</dbReference>